<dbReference type="Pfam" id="PF23359">
    <property type="entry name" value="Lsr2_DNA-bd"/>
    <property type="match status" value="1"/>
</dbReference>
<dbReference type="Pfam" id="PF11774">
    <property type="entry name" value="Lsr2"/>
    <property type="match status" value="1"/>
</dbReference>
<dbReference type="InterPro" id="IPR042261">
    <property type="entry name" value="Lsr2-like_dimerization"/>
</dbReference>
<evidence type="ECO:0000259" key="3">
    <source>
        <dbReference type="Pfam" id="PF23359"/>
    </source>
</evidence>
<name>A0AA50IGQ7_9CAUD</name>
<dbReference type="InterPro" id="IPR024412">
    <property type="entry name" value="Lsr2_dim_dom"/>
</dbReference>
<keyword evidence="5" id="KW-1185">Reference proteome</keyword>
<keyword evidence="1" id="KW-0238">DNA-binding</keyword>
<dbReference type="InterPro" id="IPR055370">
    <property type="entry name" value="Lsr2_DNA-bd"/>
</dbReference>
<evidence type="ECO:0000259" key="2">
    <source>
        <dbReference type="Pfam" id="PF11774"/>
    </source>
</evidence>
<dbReference type="GO" id="GO:0003677">
    <property type="term" value="F:DNA binding"/>
    <property type="evidence" value="ECO:0007669"/>
    <property type="project" value="UniProtKB-KW"/>
</dbReference>
<evidence type="ECO:0000313" key="4">
    <source>
        <dbReference type="EMBL" id="WLW38525.1"/>
    </source>
</evidence>
<dbReference type="EMBL" id="OQ970438">
    <property type="protein sequence ID" value="WLW38525.1"/>
    <property type="molecule type" value="Genomic_DNA"/>
</dbReference>
<feature type="domain" description="Lsr2 dimerization" evidence="2">
    <location>
        <begin position="5"/>
        <end position="58"/>
    </location>
</feature>
<accession>A0AA50IGQ7</accession>
<dbReference type="GO" id="GO:0016746">
    <property type="term" value="F:acyltransferase activity"/>
    <property type="evidence" value="ECO:0007669"/>
    <property type="project" value="InterPro"/>
</dbReference>
<proteinExistence type="predicted"/>
<dbReference type="Gene3D" id="3.30.60.230">
    <property type="entry name" value="Lsr2, dimerization domain"/>
    <property type="match status" value="1"/>
</dbReference>
<feature type="domain" description="Lsr2 DNA-binding" evidence="3">
    <location>
        <begin position="73"/>
        <end position="106"/>
    </location>
</feature>
<dbReference type="Proteomes" id="UP001227561">
    <property type="component" value="Segment"/>
</dbReference>
<organism evidence="4 5">
    <name type="scientific">Streptomyces phage Vanseggelen</name>
    <dbReference type="NCBI Taxonomy" id="3065246"/>
    <lineage>
        <taxon>Viruses</taxon>
        <taxon>Duplodnaviria</taxon>
        <taxon>Heunggongvirae</taxon>
        <taxon>Uroviricota</taxon>
        <taxon>Caudoviricetes</taxon>
        <taxon>Arquatrovirinae</taxon>
        <taxon>Camvirus</taxon>
        <taxon>Camvirus vanseggelen</taxon>
    </lineage>
</organism>
<dbReference type="Gene3D" id="4.10.320.10">
    <property type="entry name" value="E3-binding domain"/>
    <property type="match status" value="1"/>
</dbReference>
<evidence type="ECO:0000256" key="1">
    <source>
        <dbReference type="ARBA" id="ARBA00023125"/>
    </source>
</evidence>
<dbReference type="InterPro" id="IPR036625">
    <property type="entry name" value="E3-bd_dom_sf"/>
</dbReference>
<evidence type="ECO:0000313" key="5">
    <source>
        <dbReference type="Proteomes" id="UP001227561"/>
    </source>
</evidence>
<reference evidence="4" key="1">
    <citation type="submission" date="2023-05" db="EMBL/GenBank/DDBJ databases">
        <authorList>
            <person name="van Neer V."/>
            <person name="Kempff A."/>
            <person name="Ongenae V."/>
            <person name="Claessen D."/>
            <person name="Briegel A."/>
            <person name="Rozen D."/>
        </authorList>
    </citation>
    <scope>NUCLEOTIDE SEQUENCE</scope>
</reference>
<sequence>MKTERVTVDLVDDIDGTGTARTVSFAVDGTSYEIELNKRNEGRMLKALAPYIEAGRKVNGSRPTRRRRATKKIDNSAVRTWAAENGVEVGATGRIPKAVIEQYEAAQKG</sequence>
<protein>
    <submittedName>
        <fullName evidence="4">Nucloid associated Lsr2-like protein</fullName>
    </submittedName>
</protein>